<dbReference type="EMBL" id="CM026421">
    <property type="protein sequence ID" value="KAG0591702.1"/>
    <property type="molecule type" value="Genomic_DNA"/>
</dbReference>
<dbReference type="Proteomes" id="UP000822688">
    <property type="component" value="Chromosome 1"/>
</dbReference>
<reference evidence="2" key="1">
    <citation type="submission" date="2020-06" db="EMBL/GenBank/DDBJ databases">
        <title>WGS assembly of Ceratodon purpureus strain R40.</title>
        <authorList>
            <person name="Carey S.B."/>
            <person name="Jenkins J."/>
            <person name="Shu S."/>
            <person name="Lovell J.T."/>
            <person name="Sreedasyam A."/>
            <person name="Maumus F."/>
            <person name="Tiley G.P."/>
            <person name="Fernandez-Pozo N."/>
            <person name="Barry K."/>
            <person name="Chen C."/>
            <person name="Wang M."/>
            <person name="Lipzen A."/>
            <person name="Daum C."/>
            <person name="Saski C.A."/>
            <person name="Payton A.C."/>
            <person name="Mcbreen J.C."/>
            <person name="Conrad R.E."/>
            <person name="Kollar L.M."/>
            <person name="Olsson S."/>
            <person name="Huttunen S."/>
            <person name="Landis J.B."/>
            <person name="Wickett N.J."/>
            <person name="Johnson M.G."/>
            <person name="Rensing S.A."/>
            <person name="Grimwood J."/>
            <person name="Schmutz J."/>
            <person name="Mcdaniel S.F."/>
        </authorList>
    </citation>
    <scope>NUCLEOTIDE SEQUENCE</scope>
    <source>
        <strain evidence="2">R40</strain>
    </source>
</reference>
<dbReference type="GO" id="GO:0005737">
    <property type="term" value="C:cytoplasm"/>
    <property type="evidence" value="ECO:0007669"/>
    <property type="project" value="TreeGrafter"/>
</dbReference>
<dbReference type="InterPro" id="IPR039687">
    <property type="entry name" value="NPHP1"/>
</dbReference>
<dbReference type="PANTHER" id="PTHR15176:SF1">
    <property type="entry name" value="NEPHROCYSTIN-1"/>
    <property type="match status" value="1"/>
</dbReference>
<evidence type="ECO:0000256" key="1">
    <source>
        <dbReference type="SAM" id="MobiDB-lite"/>
    </source>
</evidence>
<evidence type="ECO:0000313" key="2">
    <source>
        <dbReference type="EMBL" id="KAG0591702.1"/>
    </source>
</evidence>
<feature type="region of interest" description="Disordered" evidence="1">
    <location>
        <begin position="143"/>
        <end position="178"/>
    </location>
</feature>
<accession>A0A8T0J976</accession>
<dbReference type="AlphaFoldDB" id="A0A8T0J976"/>
<keyword evidence="3" id="KW-1185">Reference proteome</keyword>
<sequence>MAEADSVKGANFSEQIRKAYGHDVYITESALARLAARYEPSIRMEQITRTSPHKEPKGWRDQFMCVISTRRQRLLHRRDWRSRSNEKERRGHIKGCDLKCVAAGELISANKSISIPPLHLGKSCSINPVPLFEGLSTIKEHLSTARRSSRVAKEKMKQKKLRSGSKQSSPKKKREKMTYHAFQSAPAISSLSPFLAAQYEINPTCRPSVLERLVLKGDLLLSSSLRPDPSAENFGYQDPTHIVVDADETETGGQSKENLINFNFAVTTAFNVPITGLMFPPLERRVRVCLFDGSNFLGNVHVFPAVTAIEEEDEPWVFVNKGASRCLVQYSNTEELSLYIEVNVRYKSATEDEHREASEITCAWTMVGLPKNQADVDLLLSRSSSELPLLVGSMEHPVEVNTVHMPGRSRVMVKRGGELSALHLHWYKVSDFQKKFSRLLPEIILASNEEVPFLLLYRKAFLDALLGESSLLPGDAVFSPLLQLYPWMLNERGKKLQKAFKESWIARKLEWPPNTDVLFFSC</sequence>
<dbReference type="GO" id="GO:0005929">
    <property type="term" value="C:cilium"/>
    <property type="evidence" value="ECO:0007669"/>
    <property type="project" value="TreeGrafter"/>
</dbReference>
<comment type="caution">
    <text evidence="2">The sequence shown here is derived from an EMBL/GenBank/DDBJ whole genome shotgun (WGS) entry which is preliminary data.</text>
</comment>
<proteinExistence type="predicted"/>
<name>A0A8T0J976_CERPU</name>
<dbReference type="PANTHER" id="PTHR15176">
    <property type="entry name" value="NEPHROCYSTIN"/>
    <property type="match status" value="1"/>
</dbReference>
<gene>
    <name evidence="2" type="ORF">KC19_1G194500</name>
</gene>
<organism evidence="2 3">
    <name type="scientific">Ceratodon purpureus</name>
    <name type="common">Fire moss</name>
    <name type="synonym">Dicranum purpureum</name>
    <dbReference type="NCBI Taxonomy" id="3225"/>
    <lineage>
        <taxon>Eukaryota</taxon>
        <taxon>Viridiplantae</taxon>
        <taxon>Streptophyta</taxon>
        <taxon>Embryophyta</taxon>
        <taxon>Bryophyta</taxon>
        <taxon>Bryophytina</taxon>
        <taxon>Bryopsida</taxon>
        <taxon>Dicranidae</taxon>
        <taxon>Pseudoditrichales</taxon>
        <taxon>Ditrichaceae</taxon>
        <taxon>Ceratodon</taxon>
    </lineage>
</organism>
<protein>
    <submittedName>
        <fullName evidence="2">Uncharacterized protein</fullName>
    </submittedName>
</protein>
<evidence type="ECO:0000313" key="3">
    <source>
        <dbReference type="Proteomes" id="UP000822688"/>
    </source>
</evidence>
<feature type="compositionally biased region" description="Basic residues" evidence="1">
    <location>
        <begin position="156"/>
        <end position="175"/>
    </location>
</feature>